<reference evidence="1" key="1">
    <citation type="submission" date="2014-09" db="EMBL/GenBank/DDBJ databases">
        <authorList>
            <person name="Magalhaes I.L.F."/>
            <person name="Oliveira U."/>
            <person name="Santos F.R."/>
            <person name="Vidigal T.H.D.A."/>
            <person name="Brescovit A.D."/>
            <person name="Santos A.J."/>
        </authorList>
    </citation>
    <scope>NUCLEOTIDE SEQUENCE</scope>
    <source>
        <tissue evidence="1">Shoot tissue taken approximately 20 cm above the soil surface</tissue>
    </source>
</reference>
<protein>
    <submittedName>
        <fullName evidence="1">Uncharacterized protein</fullName>
    </submittedName>
</protein>
<sequence length="51" mass="6164">MCKHTLLTLLSKENLLDSVWSTKTHDQLYKAFPLLNEKWRHSEYAKYNCHK</sequence>
<organism evidence="1">
    <name type="scientific">Arundo donax</name>
    <name type="common">Giant reed</name>
    <name type="synonym">Donax arundinaceus</name>
    <dbReference type="NCBI Taxonomy" id="35708"/>
    <lineage>
        <taxon>Eukaryota</taxon>
        <taxon>Viridiplantae</taxon>
        <taxon>Streptophyta</taxon>
        <taxon>Embryophyta</taxon>
        <taxon>Tracheophyta</taxon>
        <taxon>Spermatophyta</taxon>
        <taxon>Magnoliopsida</taxon>
        <taxon>Liliopsida</taxon>
        <taxon>Poales</taxon>
        <taxon>Poaceae</taxon>
        <taxon>PACMAD clade</taxon>
        <taxon>Arundinoideae</taxon>
        <taxon>Arundineae</taxon>
        <taxon>Arundo</taxon>
    </lineage>
</organism>
<dbReference type="AlphaFoldDB" id="A0A0A9HUM8"/>
<name>A0A0A9HUM8_ARUDO</name>
<proteinExistence type="predicted"/>
<accession>A0A0A9HUM8</accession>
<evidence type="ECO:0000313" key="1">
    <source>
        <dbReference type="EMBL" id="JAE39539.1"/>
    </source>
</evidence>
<reference evidence="1" key="2">
    <citation type="journal article" date="2015" name="Data Brief">
        <title>Shoot transcriptome of the giant reed, Arundo donax.</title>
        <authorList>
            <person name="Barrero R.A."/>
            <person name="Guerrero F.D."/>
            <person name="Moolhuijzen P."/>
            <person name="Goolsby J.A."/>
            <person name="Tidwell J."/>
            <person name="Bellgard S.E."/>
            <person name="Bellgard M.I."/>
        </authorList>
    </citation>
    <scope>NUCLEOTIDE SEQUENCE</scope>
    <source>
        <tissue evidence="1">Shoot tissue taken approximately 20 cm above the soil surface</tissue>
    </source>
</reference>
<dbReference type="EMBL" id="GBRH01158357">
    <property type="protein sequence ID" value="JAE39539.1"/>
    <property type="molecule type" value="Transcribed_RNA"/>
</dbReference>